<dbReference type="PANTHER" id="PTHR43133">
    <property type="entry name" value="RNA POLYMERASE ECF-TYPE SIGMA FACTO"/>
    <property type="match status" value="1"/>
</dbReference>
<evidence type="ECO:0000256" key="1">
    <source>
        <dbReference type="ARBA" id="ARBA00010641"/>
    </source>
</evidence>
<dbReference type="Gene3D" id="1.10.10.10">
    <property type="entry name" value="Winged helix-like DNA-binding domain superfamily/Winged helix DNA-binding domain"/>
    <property type="match status" value="1"/>
</dbReference>
<dbReference type="CDD" id="cd06171">
    <property type="entry name" value="Sigma70_r4"/>
    <property type="match status" value="1"/>
</dbReference>
<feature type="domain" description="RNA polymerase sigma-70 region 2" evidence="5">
    <location>
        <begin position="27"/>
        <end position="93"/>
    </location>
</feature>
<dbReference type="Gene3D" id="1.10.1740.10">
    <property type="match status" value="1"/>
</dbReference>
<comment type="similarity">
    <text evidence="1">Belongs to the sigma-70 factor family. ECF subfamily.</text>
</comment>
<protein>
    <submittedName>
        <fullName evidence="7">RNA polymerase sigma-70 factor (ECF subfamily)</fullName>
    </submittedName>
</protein>
<keyword evidence="8" id="KW-1185">Reference proteome</keyword>
<dbReference type="EMBL" id="SGXA01000001">
    <property type="protein sequence ID" value="RZS74526.1"/>
    <property type="molecule type" value="Genomic_DNA"/>
</dbReference>
<dbReference type="InterPro" id="IPR013324">
    <property type="entry name" value="RNA_pol_sigma_r3/r4-like"/>
</dbReference>
<evidence type="ECO:0000256" key="4">
    <source>
        <dbReference type="ARBA" id="ARBA00023163"/>
    </source>
</evidence>
<dbReference type="Pfam" id="PF08281">
    <property type="entry name" value="Sigma70_r4_2"/>
    <property type="match status" value="1"/>
</dbReference>
<evidence type="ECO:0000259" key="5">
    <source>
        <dbReference type="Pfam" id="PF04542"/>
    </source>
</evidence>
<sequence length="204" mass="23675">MILRPLHNEIILLKQVSENHEPAFRQLYEGYAPGVYAVALQHLKLPHLAEDIVQSVFLKLWENRTELTSIQHFASWFYTIVRNTIVSSLRKQGSHETYINYLKERMEIAMDSPELHLMKKEQVKLVQQAVDQLSPQQRTAFKLQREEGLSYEEIGQRMGIATNTVRVHLHKAMESLRNYILTHSPNGAMVACLLPLILLDPNFF</sequence>
<name>A0A4V2F1P8_9BACT</name>
<dbReference type="InterPro" id="IPR014327">
    <property type="entry name" value="RNA_pol_sigma70_bacteroid"/>
</dbReference>
<dbReference type="InterPro" id="IPR013249">
    <property type="entry name" value="RNA_pol_sigma70_r4_t2"/>
</dbReference>
<evidence type="ECO:0000259" key="6">
    <source>
        <dbReference type="Pfam" id="PF08281"/>
    </source>
</evidence>
<accession>A0A4V2F1P8</accession>
<dbReference type="InterPro" id="IPR014284">
    <property type="entry name" value="RNA_pol_sigma-70_dom"/>
</dbReference>
<keyword evidence="2" id="KW-0805">Transcription regulation</keyword>
<proteinExistence type="inferred from homology"/>
<dbReference type="PANTHER" id="PTHR43133:SF46">
    <property type="entry name" value="RNA POLYMERASE SIGMA-70 FACTOR ECF SUBFAMILY"/>
    <property type="match status" value="1"/>
</dbReference>
<organism evidence="7 8">
    <name type="scientific">Pseudobacter ginsenosidimutans</name>
    <dbReference type="NCBI Taxonomy" id="661488"/>
    <lineage>
        <taxon>Bacteria</taxon>
        <taxon>Pseudomonadati</taxon>
        <taxon>Bacteroidota</taxon>
        <taxon>Chitinophagia</taxon>
        <taxon>Chitinophagales</taxon>
        <taxon>Chitinophagaceae</taxon>
        <taxon>Pseudobacter</taxon>
    </lineage>
</organism>
<dbReference type="Pfam" id="PF04542">
    <property type="entry name" value="Sigma70_r2"/>
    <property type="match status" value="1"/>
</dbReference>
<evidence type="ECO:0000256" key="2">
    <source>
        <dbReference type="ARBA" id="ARBA00023015"/>
    </source>
</evidence>
<gene>
    <name evidence="7" type="ORF">EV199_0374</name>
</gene>
<dbReference type="NCBIfam" id="TIGR02937">
    <property type="entry name" value="sigma70-ECF"/>
    <property type="match status" value="1"/>
</dbReference>
<dbReference type="Proteomes" id="UP000293874">
    <property type="component" value="Unassembled WGS sequence"/>
</dbReference>
<dbReference type="SUPFAM" id="SSF88659">
    <property type="entry name" value="Sigma3 and sigma4 domains of RNA polymerase sigma factors"/>
    <property type="match status" value="1"/>
</dbReference>
<dbReference type="GO" id="GO:0006352">
    <property type="term" value="P:DNA-templated transcription initiation"/>
    <property type="evidence" value="ECO:0007669"/>
    <property type="project" value="InterPro"/>
</dbReference>
<evidence type="ECO:0000313" key="8">
    <source>
        <dbReference type="Proteomes" id="UP000293874"/>
    </source>
</evidence>
<dbReference type="InterPro" id="IPR007627">
    <property type="entry name" value="RNA_pol_sigma70_r2"/>
</dbReference>
<dbReference type="SUPFAM" id="SSF88946">
    <property type="entry name" value="Sigma2 domain of RNA polymerase sigma factors"/>
    <property type="match status" value="1"/>
</dbReference>
<keyword evidence="4" id="KW-0804">Transcription</keyword>
<dbReference type="AlphaFoldDB" id="A0A4V2F1P8"/>
<keyword evidence="3" id="KW-0731">Sigma factor</keyword>
<reference evidence="7 8" key="1">
    <citation type="submission" date="2019-02" db="EMBL/GenBank/DDBJ databases">
        <title>Genomic Encyclopedia of Type Strains, Phase IV (KMG-IV): sequencing the most valuable type-strain genomes for metagenomic binning, comparative biology and taxonomic classification.</title>
        <authorList>
            <person name="Goeker M."/>
        </authorList>
    </citation>
    <scope>NUCLEOTIDE SEQUENCE [LARGE SCALE GENOMIC DNA]</scope>
    <source>
        <strain evidence="7 8">DSM 18116</strain>
    </source>
</reference>
<dbReference type="GO" id="GO:0016987">
    <property type="term" value="F:sigma factor activity"/>
    <property type="evidence" value="ECO:0007669"/>
    <property type="project" value="UniProtKB-KW"/>
</dbReference>
<dbReference type="OrthoDB" id="764811at2"/>
<evidence type="ECO:0000313" key="7">
    <source>
        <dbReference type="EMBL" id="RZS74526.1"/>
    </source>
</evidence>
<evidence type="ECO:0000256" key="3">
    <source>
        <dbReference type="ARBA" id="ARBA00023082"/>
    </source>
</evidence>
<dbReference type="NCBIfam" id="TIGR02985">
    <property type="entry name" value="Sig70_bacteroi1"/>
    <property type="match status" value="1"/>
</dbReference>
<dbReference type="InterPro" id="IPR036388">
    <property type="entry name" value="WH-like_DNA-bd_sf"/>
</dbReference>
<dbReference type="RefSeq" id="WP_158643948.1">
    <property type="nucleotide sequence ID" value="NZ_CP042431.1"/>
</dbReference>
<dbReference type="GO" id="GO:0003677">
    <property type="term" value="F:DNA binding"/>
    <property type="evidence" value="ECO:0007669"/>
    <property type="project" value="InterPro"/>
</dbReference>
<dbReference type="InterPro" id="IPR039425">
    <property type="entry name" value="RNA_pol_sigma-70-like"/>
</dbReference>
<dbReference type="InterPro" id="IPR013325">
    <property type="entry name" value="RNA_pol_sigma_r2"/>
</dbReference>
<comment type="caution">
    <text evidence="7">The sequence shown here is derived from an EMBL/GenBank/DDBJ whole genome shotgun (WGS) entry which is preliminary data.</text>
</comment>
<feature type="domain" description="RNA polymerase sigma factor 70 region 4 type 2" evidence="6">
    <location>
        <begin position="126"/>
        <end position="176"/>
    </location>
</feature>